<name>A0A1S8MRI2_CLOSA</name>
<keyword evidence="4 6" id="KW-0472">Membrane</keyword>
<keyword evidence="3 6" id="KW-1133">Transmembrane helix</keyword>
<feature type="transmembrane region" description="Helical" evidence="6">
    <location>
        <begin position="724"/>
        <end position="745"/>
    </location>
</feature>
<keyword evidence="2 6" id="KW-0812">Transmembrane</keyword>
<dbReference type="EMBL" id="LZYZ01000009">
    <property type="protein sequence ID" value="OOM06780.1"/>
    <property type="molecule type" value="Genomic_DNA"/>
</dbReference>
<feature type="domain" description="ABC-2 type transporter transmembrane" evidence="7">
    <location>
        <begin position="353"/>
        <end position="740"/>
    </location>
</feature>
<evidence type="ECO:0000256" key="6">
    <source>
        <dbReference type="SAM" id="Phobius"/>
    </source>
</evidence>
<evidence type="ECO:0000256" key="4">
    <source>
        <dbReference type="ARBA" id="ARBA00023136"/>
    </source>
</evidence>
<sequence length="764" mass="85684">MKNIFRIYKRDMKKICTNWAAAVMIVILIIIPSLYSLINIKASWDPYANTNGIKIAVVNEDKGTVFKDQDINIGKELIENLQDNNQLGWEFVDKETAENGLKLEKYYATIEIPENFSEDVTTVVDKQVIKPKLIYTVNEKKNAIAPKLTDAGIKTLKNQLDENIVKTVSGIIFRICNESGIELQNNKPDIRQAVDNVYDLEKNMPELEELLNSSIDGTTELKNLLVKVDEMIPTVSDTIDSTDDFLQNSKEYLDKAQSDLSDISPIVKEDLVTSENLLDTSSTAVDNLDDNILPDVAKKTLSVALDSAKATQATVEETRDKLKSIQKFIDKVSNIEIPNPIINKNLQSLEEIQKLQDNVKQQVNSLKSMQDSLKETSKIISSTLDKLDTIDQKLGIAIDKIDEEIKKLDNGEKLDIPMLKDIKDLLDEVHKLVSDTIDSYDSEIVPGVDSAFNSVREIIDNGLSLVKESRDSLPQMENLLDSFQDASDLSNDELKKLKDKFPDMKEKIHDLSSKLKEMDNNNELDDAIDMLTNDWNSQSTFMASPVEIDDNRLFPWPNYGSSSAPFYIVLCLWVGGLIGSALLSLHVQEFEEGIKIRPYQVYLGKLLLFYTIGILQALVASLGALFILKAYAVHSIIFVLYSIFVSLVFITMIYTAASLLDDVGKAVIVFILVLQLAGSSGNFPIEVTPPIFHKIYPYLPFTYATNGMRQVMAGIVYPILFKDLYILGGCMGVSLILGILFKGIMNKGAEPIMKKLFQSEILRH</sequence>
<accession>A0A1S8MRI2</accession>
<reference evidence="8 9" key="1">
    <citation type="submission" date="2016-05" db="EMBL/GenBank/DDBJ databases">
        <title>Microbial solvent formation.</title>
        <authorList>
            <person name="Poehlein A."/>
            <person name="Montoya Solano J.D."/>
            <person name="Flitsch S."/>
            <person name="Krabben P."/>
            <person name="Duerre P."/>
            <person name="Daniel R."/>
        </authorList>
    </citation>
    <scope>NUCLEOTIDE SEQUENCE [LARGE SCALE GENOMIC DNA]</scope>
    <source>
        <strain evidence="8 9">L1-8</strain>
    </source>
</reference>
<evidence type="ECO:0000256" key="5">
    <source>
        <dbReference type="SAM" id="Coils"/>
    </source>
</evidence>
<dbReference type="RefSeq" id="WP_077867190.1">
    <property type="nucleotide sequence ID" value="NZ_LZYZ01000009.1"/>
</dbReference>
<feature type="transmembrane region" description="Helical" evidence="6">
    <location>
        <begin position="20"/>
        <end position="38"/>
    </location>
</feature>
<feature type="transmembrane region" description="Helical" evidence="6">
    <location>
        <begin position="633"/>
        <end position="654"/>
    </location>
</feature>
<feature type="domain" description="ABC-2 type transporter transmembrane" evidence="7">
    <location>
        <begin position="24"/>
        <end position="176"/>
    </location>
</feature>
<dbReference type="Gene3D" id="3.40.1710.10">
    <property type="entry name" value="abc type-2 transporter like domain"/>
    <property type="match status" value="1"/>
</dbReference>
<dbReference type="InterPro" id="IPR017501">
    <property type="entry name" value="Phage_infect_YhgE_C"/>
</dbReference>
<dbReference type="GO" id="GO:0140359">
    <property type="term" value="F:ABC-type transporter activity"/>
    <property type="evidence" value="ECO:0007669"/>
    <property type="project" value="InterPro"/>
</dbReference>
<dbReference type="InterPro" id="IPR013525">
    <property type="entry name" value="ABC2_TM"/>
</dbReference>
<evidence type="ECO:0000313" key="9">
    <source>
        <dbReference type="Proteomes" id="UP000191154"/>
    </source>
</evidence>
<dbReference type="NCBIfam" id="TIGR03062">
    <property type="entry name" value="pip_yhgE_Cterm"/>
    <property type="match status" value="1"/>
</dbReference>
<evidence type="ECO:0000259" key="7">
    <source>
        <dbReference type="Pfam" id="PF12698"/>
    </source>
</evidence>
<dbReference type="SUPFAM" id="SSF58104">
    <property type="entry name" value="Methyl-accepting chemotaxis protein (MCP) signaling domain"/>
    <property type="match status" value="1"/>
</dbReference>
<evidence type="ECO:0000256" key="3">
    <source>
        <dbReference type="ARBA" id="ARBA00022989"/>
    </source>
</evidence>
<keyword evidence="5" id="KW-0175">Coiled coil</keyword>
<feature type="coiled-coil region" evidence="5">
    <location>
        <begin position="480"/>
        <end position="514"/>
    </location>
</feature>
<comment type="subcellular location">
    <subcellularLocation>
        <location evidence="1">Membrane</location>
        <topology evidence="1">Multi-pass membrane protein</topology>
    </subcellularLocation>
</comment>
<comment type="caution">
    <text evidence="8">The sequence shown here is derived from an EMBL/GenBank/DDBJ whole genome shotgun (WGS) entry which is preliminary data.</text>
</comment>
<dbReference type="STRING" id="169679.CSACC_11860"/>
<dbReference type="GO" id="GO:0016020">
    <property type="term" value="C:membrane"/>
    <property type="evidence" value="ECO:0007669"/>
    <property type="project" value="UniProtKB-SubCell"/>
</dbReference>
<dbReference type="Pfam" id="PF12698">
    <property type="entry name" value="ABC2_membrane_3"/>
    <property type="match status" value="2"/>
</dbReference>
<dbReference type="Proteomes" id="UP000191154">
    <property type="component" value="Unassembled WGS sequence"/>
</dbReference>
<feature type="transmembrane region" description="Helical" evidence="6">
    <location>
        <begin position="606"/>
        <end position="627"/>
    </location>
</feature>
<organism evidence="8 9">
    <name type="scientific">Clostridium saccharobutylicum</name>
    <dbReference type="NCBI Taxonomy" id="169679"/>
    <lineage>
        <taxon>Bacteria</taxon>
        <taxon>Bacillati</taxon>
        <taxon>Bacillota</taxon>
        <taxon>Clostridia</taxon>
        <taxon>Eubacteriales</taxon>
        <taxon>Clostridiaceae</taxon>
        <taxon>Clostridium</taxon>
    </lineage>
</organism>
<evidence type="ECO:0000256" key="1">
    <source>
        <dbReference type="ARBA" id="ARBA00004141"/>
    </source>
</evidence>
<dbReference type="PANTHER" id="PTHR43077">
    <property type="entry name" value="TRANSPORT PERMEASE YVFS-RELATED"/>
    <property type="match status" value="1"/>
</dbReference>
<dbReference type="NCBIfam" id="TIGR03061">
    <property type="entry name" value="pip_yhgE_Nterm"/>
    <property type="match status" value="1"/>
</dbReference>
<gene>
    <name evidence="8" type="primary">smc_4</name>
    <name evidence="8" type="ORF">CLOSAC_42100</name>
</gene>
<feature type="transmembrane region" description="Helical" evidence="6">
    <location>
        <begin position="564"/>
        <end position="585"/>
    </location>
</feature>
<proteinExistence type="predicted"/>
<evidence type="ECO:0000256" key="2">
    <source>
        <dbReference type="ARBA" id="ARBA00022692"/>
    </source>
</evidence>
<dbReference type="PANTHER" id="PTHR43077:SF10">
    <property type="entry name" value="TRANSPORT PERMEASE PROTEIN"/>
    <property type="match status" value="1"/>
</dbReference>
<dbReference type="InterPro" id="IPR051328">
    <property type="entry name" value="T7SS_ABC-Transporter"/>
</dbReference>
<feature type="transmembrane region" description="Helical" evidence="6">
    <location>
        <begin position="666"/>
        <end position="685"/>
    </location>
</feature>
<protein>
    <submittedName>
        <fullName evidence="8">Chromosome partition protein Smc</fullName>
    </submittedName>
</protein>
<dbReference type="InterPro" id="IPR017500">
    <property type="entry name" value="Phage_infect_YhgE_N"/>
</dbReference>
<evidence type="ECO:0000313" key="8">
    <source>
        <dbReference type="EMBL" id="OOM06780.1"/>
    </source>
</evidence>
<dbReference type="AlphaFoldDB" id="A0A1S8MRI2"/>